<proteinExistence type="predicted"/>
<protein>
    <submittedName>
        <fullName evidence="2">Uncharacterized protein</fullName>
    </submittedName>
</protein>
<keyword evidence="1" id="KW-0732">Signal</keyword>
<dbReference type="Proteomes" id="UP000009138">
    <property type="component" value="Unassembled WGS sequence"/>
</dbReference>
<feature type="signal peptide" evidence="1">
    <location>
        <begin position="1"/>
        <end position="25"/>
    </location>
</feature>
<dbReference type="EMBL" id="CH476732">
    <property type="protein sequence ID" value="EIE76434.1"/>
    <property type="molecule type" value="Genomic_DNA"/>
</dbReference>
<evidence type="ECO:0000313" key="3">
    <source>
        <dbReference type="Proteomes" id="UP000009138"/>
    </source>
</evidence>
<organism evidence="2 3">
    <name type="scientific">Rhizopus delemar (strain RA 99-880 / ATCC MYA-4621 / FGSC 9543 / NRRL 43880)</name>
    <name type="common">Mucormycosis agent</name>
    <name type="synonym">Rhizopus arrhizus var. delemar</name>
    <dbReference type="NCBI Taxonomy" id="246409"/>
    <lineage>
        <taxon>Eukaryota</taxon>
        <taxon>Fungi</taxon>
        <taxon>Fungi incertae sedis</taxon>
        <taxon>Mucoromycota</taxon>
        <taxon>Mucoromycotina</taxon>
        <taxon>Mucoromycetes</taxon>
        <taxon>Mucorales</taxon>
        <taxon>Mucorineae</taxon>
        <taxon>Rhizopodaceae</taxon>
        <taxon>Rhizopus</taxon>
    </lineage>
</organism>
<dbReference type="AlphaFoldDB" id="I1BJQ4"/>
<sequence length="190" mass="21647">MAEKNGFFPLTITFYRLLSCLIVHAMHHNSNQAPTGFKTIHGLVRCRFSLQQLRCNLCRLHISTRLTLDIHDSDRDLISFLTHVGYEPALGLQLGKSNVTVRDDFDPSITHDPTLVNESVNCKVQRARKNMPSDESASSCNDSSPPIYNAVISFFVQSGLIDLEYLASYDLASSYKYRYDISLTMYNFRR</sequence>
<reference evidence="2 3" key="1">
    <citation type="journal article" date="2009" name="PLoS Genet.">
        <title>Genomic analysis of the basal lineage fungus Rhizopus oryzae reveals a whole-genome duplication.</title>
        <authorList>
            <person name="Ma L.-J."/>
            <person name="Ibrahim A.S."/>
            <person name="Skory C."/>
            <person name="Grabherr M.G."/>
            <person name="Burger G."/>
            <person name="Butler M."/>
            <person name="Elias M."/>
            <person name="Idnurm A."/>
            <person name="Lang B.F."/>
            <person name="Sone T."/>
            <person name="Abe A."/>
            <person name="Calvo S.E."/>
            <person name="Corrochano L.M."/>
            <person name="Engels R."/>
            <person name="Fu J."/>
            <person name="Hansberg W."/>
            <person name="Kim J.-M."/>
            <person name="Kodira C.D."/>
            <person name="Koehrsen M.J."/>
            <person name="Liu B."/>
            <person name="Miranda-Saavedra D."/>
            <person name="O'Leary S."/>
            <person name="Ortiz-Castellanos L."/>
            <person name="Poulter R."/>
            <person name="Rodriguez-Romero J."/>
            <person name="Ruiz-Herrera J."/>
            <person name="Shen Y.-Q."/>
            <person name="Zeng Q."/>
            <person name="Galagan J."/>
            <person name="Birren B.W."/>
            <person name="Cuomo C.A."/>
            <person name="Wickes B.L."/>
        </authorList>
    </citation>
    <scope>NUCLEOTIDE SEQUENCE [LARGE SCALE GENOMIC DNA]</scope>
    <source>
        <strain evidence="3">RA 99-880 / ATCC MYA-4621 / FGSC 9543 / NRRL 43880</strain>
    </source>
</reference>
<dbReference type="VEuPathDB" id="FungiDB:RO3G_01138"/>
<accession>I1BJQ4</accession>
<keyword evidence="3" id="KW-1185">Reference proteome</keyword>
<name>I1BJQ4_RHIO9</name>
<evidence type="ECO:0000256" key="1">
    <source>
        <dbReference type="SAM" id="SignalP"/>
    </source>
</evidence>
<feature type="chain" id="PRO_5003638143" evidence="1">
    <location>
        <begin position="26"/>
        <end position="190"/>
    </location>
</feature>
<dbReference type="InParanoid" id="I1BJQ4"/>
<evidence type="ECO:0000313" key="2">
    <source>
        <dbReference type="EMBL" id="EIE76434.1"/>
    </source>
</evidence>
<dbReference type="GeneID" id="93608110"/>
<dbReference type="RefSeq" id="XP_067511830.1">
    <property type="nucleotide sequence ID" value="XM_067655729.1"/>
</dbReference>
<gene>
    <name evidence="2" type="ORF">RO3G_01138</name>
</gene>